<gene>
    <name evidence="2" type="ORF">CcrPW_gp393c</name>
</gene>
<feature type="region of interest" description="Disordered" evidence="1">
    <location>
        <begin position="1"/>
        <end position="44"/>
    </location>
</feature>
<evidence type="ECO:0000256" key="1">
    <source>
        <dbReference type="SAM" id="MobiDB-lite"/>
    </source>
</evidence>
<reference evidence="2" key="2">
    <citation type="submission" date="2018-09" db="EMBL/GenBank/DDBJ databases">
        <title>Giant CbK-like Caulobacter bacteriophages have genetically divergent genomes.</title>
        <authorList>
            <person name="Wilson K."/>
            <person name="Ely B."/>
        </authorList>
    </citation>
    <scope>NUCLEOTIDE SEQUENCE [LARGE SCALE GENOMIC DNA]</scope>
</reference>
<evidence type="ECO:0000313" key="3">
    <source>
        <dbReference type="Proteomes" id="UP000259026"/>
    </source>
</evidence>
<sequence length="103" mass="11247">MAISFAPRHCDRNAVQESEPPVEFRGVGSTAGDHLKSPDAQSGEDVRVDLEPVFIQQLTQSGARFLSGRFALTDAIEDGVDDHQARFTYKPFGPPRVNLSGYA</sequence>
<dbReference type="Proteomes" id="UP000259026">
    <property type="component" value="Segment"/>
</dbReference>
<name>A0A385EDK0_9CAUD</name>
<protein>
    <submittedName>
        <fullName evidence="2">Uncharacterized protein</fullName>
    </submittedName>
</protein>
<proteinExistence type="predicted"/>
<reference evidence="2" key="1">
    <citation type="submission" date="2018-07" db="EMBL/GenBank/DDBJ databases">
        <authorList>
            <person name="Quirk P.G."/>
            <person name="Krulwich T.A."/>
        </authorList>
    </citation>
    <scope>NUCLEOTIDE SEQUENCE</scope>
</reference>
<evidence type="ECO:0000313" key="2">
    <source>
        <dbReference type="EMBL" id="AXQ68932.1"/>
    </source>
</evidence>
<dbReference type="EMBL" id="MH588545">
    <property type="protein sequence ID" value="AXQ68932.1"/>
    <property type="molecule type" value="Genomic_DNA"/>
</dbReference>
<keyword evidence="3" id="KW-1185">Reference proteome</keyword>
<accession>A0A385EDK0</accession>
<organism evidence="2 3">
    <name type="scientific">Caulobacter phage CcrPW</name>
    <dbReference type="NCBI Taxonomy" id="2283271"/>
    <lineage>
        <taxon>Viruses</taxon>
        <taxon>Duplodnaviria</taxon>
        <taxon>Heunggongvirae</taxon>
        <taxon>Uroviricota</taxon>
        <taxon>Caudoviricetes</taxon>
        <taxon>Jeanschmidtviridae</taxon>
        <taxon>Colossusvirus</taxon>
        <taxon>Colossusvirus PW</taxon>
    </lineage>
</organism>